<evidence type="ECO:0000256" key="1">
    <source>
        <dbReference type="SAM" id="Phobius"/>
    </source>
</evidence>
<keyword evidence="1" id="KW-0472">Membrane</keyword>
<comment type="caution">
    <text evidence="2">The sequence shown here is derived from an EMBL/GenBank/DDBJ whole genome shotgun (WGS) entry which is preliminary data.</text>
</comment>
<gene>
    <name evidence="2" type="ORF">Pa4123_63820</name>
</gene>
<protein>
    <recommendedName>
        <fullName evidence="4">DUF4239 domain-containing protein</fullName>
    </recommendedName>
</protein>
<evidence type="ECO:0008006" key="4">
    <source>
        <dbReference type="Google" id="ProtNLM"/>
    </source>
</evidence>
<keyword evidence="1" id="KW-1133">Transmembrane helix</keyword>
<reference evidence="2" key="1">
    <citation type="submission" date="2022-12" db="EMBL/GenBank/DDBJ databases">
        <title>New Phytohabitans aurantiacus sp. RD004123 nov., an actinomycete isolated from soil.</title>
        <authorList>
            <person name="Triningsih D.W."/>
            <person name="Harunari E."/>
            <person name="Igarashi Y."/>
        </authorList>
    </citation>
    <scope>NUCLEOTIDE SEQUENCE</scope>
    <source>
        <strain evidence="2">RD004123</strain>
    </source>
</reference>
<organism evidence="2 3">
    <name type="scientific">Phytohabitans aurantiacus</name>
    <dbReference type="NCBI Taxonomy" id="3016789"/>
    <lineage>
        <taxon>Bacteria</taxon>
        <taxon>Bacillati</taxon>
        <taxon>Actinomycetota</taxon>
        <taxon>Actinomycetes</taxon>
        <taxon>Micromonosporales</taxon>
        <taxon>Micromonosporaceae</taxon>
    </lineage>
</organism>
<dbReference type="Proteomes" id="UP001144280">
    <property type="component" value="Unassembled WGS sequence"/>
</dbReference>
<dbReference type="EMBL" id="BSDI01000040">
    <property type="protein sequence ID" value="GLI01106.1"/>
    <property type="molecule type" value="Genomic_DNA"/>
</dbReference>
<name>A0ABQ5R3I9_9ACTN</name>
<feature type="transmembrane region" description="Helical" evidence="1">
    <location>
        <begin position="78"/>
        <end position="96"/>
    </location>
</feature>
<keyword evidence="3" id="KW-1185">Reference proteome</keyword>
<sequence length="272" mass="30224">MESAAARGVTTVPGEALGLGVTFALAFASAAFFLFLRCEGKGRPFGPSSRWWALAVVGITSALSTAVAFAGVTLLSHLPHAFLGVGVAAPSWLWLGQIRNNGEARRNLARDASTLWLARLLARMHEGMADDRDTWCERRVDPMWSTDELHMAARVYQEYLRERLSLEEKRRARIHAVLSGIETRLGIVQIIENGVARQKVEVALDEARVTREPRYRRYLDDLGRLANILRHDAERDLVRLISVGYAAGYRKMPCYRPAPMVNRRVSAPASGG</sequence>
<evidence type="ECO:0000313" key="3">
    <source>
        <dbReference type="Proteomes" id="UP001144280"/>
    </source>
</evidence>
<proteinExistence type="predicted"/>
<feature type="transmembrane region" description="Helical" evidence="1">
    <location>
        <begin position="50"/>
        <end position="72"/>
    </location>
</feature>
<accession>A0ABQ5R3I9</accession>
<feature type="transmembrane region" description="Helical" evidence="1">
    <location>
        <begin position="16"/>
        <end position="38"/>
    </location>
</feature>
<evidence type="ECO:0000313" key="2">
    <source>
        <dbReference type="EMBL" id="GLI01106.1"/>
    </source>
</evidence>
<keyword evidence="1" id="KW-0812">Transmembrane</keyword>